<evidence type="ECO:0000313" key="1">
    <source>
        <dbReference type="EMBL" id="MBG6140475.1"/>
    </source>
</evidence>
<organism evidence="1 2">
    <name type="scientific">Longispora fulva</name>
    <dbReference type="NCBI Taxonomy" id="619741"/>
    <lineage>
        <taxon>Bacteria</taxon>
        <taxon>Bacillati</taxon>
        <taxon>Actinomycetota</taxon>
        <taxon>Actinomycetes</taxon>
        <taxon>Micromonosporales</taxon>
        <taxon>Micromonosporaceae</taxon>
        <taxon>Longispora</taxon>
    </lineage>
</organism>
<comment type="caution">
    <text evidence="1">The sequence shown here is derived from an EMBL/GenBank/DDBJ whole genome shotgun (WGS) entry which is preliminary data.</text>
</comment>
<dbReference type="AlphaFoldDB" id="A0A8J7KJJ5"/>
<dbReference type="Proteomes" id="UP000622552">
    <property type="component" value="Unassembled WGS sequence"/>
</dbReference>
<reference evidence="1" key="1">
    <citation type="submission" date="2020-11" db="EMBL/GenBank/DDBJ databases">
        <title>Sequencing the genomes of 1000 actinobacteria strains.</title>
        <authorList>
            <person name="Klenk H.-P."/>
        </authorList>
    </citation>
    <scope>NUCLEOTIDE SEQUENCE</scope>
    <source>
        <strain evidence="1">DSM 45356</strain>
    </source>
</reference>
<proteinExistence type="predicted"/>
<name>A0A8J7KJJ5_9ACTN</name>
<evidence type="ECO:0000313" key="2">
    <source>
        <dbReference type="Proteomes" id="UP000622552"/>
    </source>
</evidence>
<sequence length="131" mass="14895">MQMSIYVANEWVSPSGARWNSAPADAVWCAMIIFERADGETDYAYGYTDSEDEPADTDALLPEGATLLETEVNRCRLLDGETWQYLTKDGQDITSDPVMNMDDVEEKRVWNPTGLVAAWRRHGETRWERTA</sequence>
<gene>
    <name evidence="1" type="ORF">IW245_006669</name>
</gene>
<accession>A0A8J7KJJ5</accession>
<protein>
    <submittedName>
        <fullName evidence="1">Uncharacterized protein</fullName>
    </submittedName>
</protein>
<dbReference type="RefSeq" id="WP_197007013.1">
    <property type="nucleotide sequence ID" value="NZ_BONS01000005.1"/>
</dbReference>
<keyword evidence="2" id="KW-1185">Reference proteome</keyword>
<dbReference type="EMBL" id="JADOUF010000001">
    <property type="protein sequence ID" value="MBG6140475.1"/>
    <property type="molecule type" value="Genomic_DNA"/>
</dbReference>